<proteinExistence type="predicted"/>
<protein>
    <submittedName>
        <fullName evidence="2">Deaminase</fullName>
    </submittedName>
</protein>
<dbReference type="InterPro" id="IPR002734">
    <property type="entry name" value="RibDG_C"/>
</dbReference>
<keyword evidence="3" id="KW-1185">Reference proteome</keyword>
<sequence length="186" mass="20662">MAALIYQSFCSLDGFTADAHGNLDYSDPDVEVSRFVNESLRPIRSYLFGRRMYEAMKVWDSAEDIAELPDYQLEYVAIWQAADKTVYSRTLTEPVGPRTRVERSFGVSAIRELKETSPHDILVGGATLAAHALRAGLVDEIRMLVAPALLGGGLRMFPDSVHSSLKLTDERRFDGGVVYLAYAVAR</sequence>
<dbReference type="InterPro" id="IPR050765">
    <property type="entry name" value="Riboflavin_Biosynth_HTPR"/>
</dbReference>
<evidence type="ECO:0000313" key="3">
    <source>
        <dbReference type="Proteomes" id="UP000237755"/>
    </source>
</evidence>
<accession>A0ABX5AW95</accession>
<dbReference type="PANTHER" id="PTHR38011">
    <property type="entry name" value="DIHYDROFOLATE REDUCTASE FAMILY PROTEIN (AFU_ORTHOLOGUE AFUA_8G06820)"/>
    <property type="match status" value="1"/>
</dbReference>
<dbReference type="Gene3D" id="3.40.430.10">
    <property type="entry name" value="Dihydrofolate Reductase, subunit A"/>
    <property type="match status" value="1"/>
</dbReference>
<gene>
    <name evidence="2" type="ORF">GY24_07395</name>
</gene>
<dbReference type="RefSeq" id="WP_104475055.1">
    <property type="nucleotide sequence ID" value="NZ_MPZN01000018.1"/>
</dbReference>
<organism evidence="2 3">
    <name type="scientific">Microterricola pindariensis</name>
    <dbReference type="NCBI Taxonomy" id="478010"/>
    <lineage>
        <taxon>Bacteria</taxon>
        <taxon>Bacillati</taxon>
        <taxon>Actinomycetota</taxon>
        <taxon>Actinomycetes</taxon>
        <taxon>Micrococcales</taxon>
        <taxon>Microbacteriaceae</taxon>
        <taxon>Microterricola</taxon>
    </lineage>
</organism>
<name>A0ABX5AW95_9MICO</name>
<dbReference type="PANTHER" id="PTHR38011:SF11">
    <property type="entry name" value="2,5-DIAMINO-6-RIBOSYLAMINO-4(3H)-PYRIMIDINONE 5'-PHOSPHATE REDUCTASE"/>
    <property type="match status" value="1"/>
</dbReference>
<evidence type="ECO:0000259" key="1">
    <source>
        <dbReference type="Pfam" id="PF01872"/>
    </source>
</evidence>
<evidence type="ECO:0000313" key="2">
    <source>
        <dbReference type="EMBL" id="PPL19162.1"/>
    </source>
</evidence>
<reference evidence="2 3" key="1">
    <citation type="journal article" date="2008" name="Int. J. Syst. Evol. Microbiol.">
        <title>Leifsonia pindariensis sp. nov., isolated from the Pindari glacier of the Indian Himalayas, and emended description of the genus Leifsonia.</title>
        <authorList>
            <person name="Reddy G.S."/>
            <person name="Prabagaran S.R."/>
            <person name="Shivaji S."/>
        </authorList>
    </citation>
    <scope>NUCLEOTIDE SEQUENCE [LARGE SCALE GENOMIC DNA]</scope>
    <source>
        <strain evidence="2 3">PON 10</strain>
    </source>
</reference>
<dbReference type="Proteomes" id="UP000237755">
    <property type="component" value="Unassembled WGS sequence"/>
</dbReference>
<dbReference type="EMBL" id="MPZN01000018">
    <property type="protein sequence ID" value="PPL19162.1"/>
    <property type="molecule type" value="Genomic_DNA"/>
</dbReference>
<feature type="domain" description="Bacterial bifunctional deaminase-reductase C-terminal" evidence="1">
    <location>
        <begin position="4"/>
        <end position="178"/>
    </location>
</feature>
<dbReference type="SUPFAM" id="SSF53597">
    <property type="entry name" value="Dihydrofolate reductase-like"/>
    <property type="match status" value="1"/>
</dbReference>
<comment type="caution">
    <text evidence="2">The sequence shown here is derived from an EMBL/GenBank/DDBJ whole genome shotgun (WGS) entry which is preliminary data.</text>
</comment>
<dbReference type="Pfam" id="PF01872">
    <property type="entry name" value="RibD_C"/>
    <property type="match status" value="1"/>
</dbReference>
<dbReference type="InterPro" id="IPR024072">
    <property type="entry name" value="DHFR-like_dom_sf"/>
</dbReference>